<gene>
    <name evidence="2" type="ORF">M3P09_16100</name>
</gene>
<evidence type="ECO:0000313" key="3">
    <source>
        <dbReference type="Proteomes" id="UP001165381"/>
    </source>
</evidence>
<sequence>MKTKIFVTLMLTAGLLAGSSAIKVDVCHNVDNNPHVINIALPAAVMHLIQHSGDSLGNCSSGEESSK</sequence>
<dbReference type="RefSeq" id="WP_099562932.1">
    <property type="nucleotide sequence ID" value="NZ_JAMFLZ010000009.1"/>
</dbReference>
<protein>
    <submittedName>
        <fullName evidence="2">Uncharacterized protein</fullName>
    </submittedName>
</protein>
<feature type="signal peptide" evidence="1">
    <location>
        <begin position="1"/>
        <end position="23"/>
    </location>
</feature>
<feature type="chain" id="PRO_5047253937" evidence="1">
    <location>
        <begin position="24"/>
        <end position="67"/>
    </location>
</feature>
<name>A0ABT0QHR7_9FLAO</name>
<accession>A0ABT0QHR7</accession>
<organism evidence="2 3">
    <name type="scientific">Jejuia spongiicola</name>
    <dbReference type="NCBI Taxonomy" id="2942207"/>
    <lineage>
        <taxon>Bacteria</taxon>
        <taxon>Pseudomonadati</taxon>
        <taxon>Bacteroidota</taxon>
        <taxon>Flavobacteriia</taxon>
        <taxon>Flavobacteriales</taxon>
        <taxon>Flavobacteriaceae</taxon>
        <taxon>Jejuia</taxon>
    </lineage>
</organism>
<keyword evidence="3" id="KW-1185">Reference proteome</keyword>
<reference evidence="2" key="1">
    <citation type="submission" date="2022-05" db="EMBL/GenBank/DDBJ databases">
        <authorList>
            <person name="Park J.-S."/>
        </authorList>
    </citation>
    <scope>NUCLEOTIDE SEQUENCE</scope>
    <source>
        <strain evidence="2">2012CJ34-3</strain>
    </source>
</reference>
<comment type="caution">
    <text evidence="2">The sequence shown here is derived from an EMBL/GenBank/DDBJ whole genome shotgun (WGS) entry which is preliminary data.</text>
</comment>
<evidence type="ECO:0000313" key="2">
    <source>
        <dbReference type="EMBL" id="MCL6296531.1"/>
    </source>
</evidence>
<dbReference type="EMBL" id="JAMFLZ010000009">
    <property type="protein sequence ID" value="MCL6296531.1"/>
    <property type="molecule type" value="Genomic_DNA"/>
</dbReference>
<keyword evidence="1" id="KW-0732">Signal</keyword>
<proteinExistence type="predicted"/>
<evidence type="ECO:0000256" key="1">
    <source>
        <dbReference type="SAM" id="SignalP"/>
    </source>
</evidence>
<dbReference type="Proteomes" id="UP001165381">
    <property type="component" value="Unassembled WGS sequence"/>
</dbReference>